<evidence type="ECO:0000256" key="1">
    <source>
        <dbReference type="SAM" id="Coils"/>
    </source>
</evidence>
<accession>A0A9N8H7Y0</accession>
<comment type="caution">
    <text evidence="2">The sequence shown here is derived from an EMBL/GenBank/DDBJ whole genome shotgun (WGS) entry which is preliminary data.</text>
</comment>
<sequence length="217" mass="24941">MRTPPKLEQKLNELEEEVREAELNRMKEVEAAREAAEAEIEAYKQKLREEYKNDKERQKKSAQQQNLIDESTKIIEYLRKELAKLKGQNEGMRKDFKGLKDNNQKLMGANASASASFTALNDHAKQLNVTNADLIRNVEEFKQQLEKLKEDLKTRQSYYLSEAEARLAYQKTLAQIVGTIQEKCKDSKLVEDVVLMALECESESKEERAAAEAGDKK</sequence>
<dbReference type="Proteomes" id="UP001153069">
    <property type="component" value="Unassembled WGS sequence"/>
</dbReference>
<feature type="coiled-coil region" evidence="1">
    <location>
        <begin position="4"/>
        <end position="158"/>
    </location>
</feature>
<dbReference type="OrthoDB" id="190529at2759"/>
<keyword evidence="1" id="KW-0175">Coiled coil</keyword>
<gene>
    <name evidence="2" type="ORF">SEMRO_78_G042380.1</name>
</gene>
<evidence type="ECO:0000313" key="2">
    <source>
        <dbReference type="EMBL" id="CAB9500203.1"/>
    </source>
</evidence>
<protein>
    <submittedName>
        <fullName evidence="2">MYSc</fullName>
    </submittedName>
</protein>
<proteinExistence type="predicted"/>
<organism evidence="2 3">
    <name type="scientific">Seminavis robusta</name>
    <dbReference type="NCBI Taxonomy" id="568900"/>
    <lineage>
        <taxon>Eukaryota</taxon>
        <taxon>Sar</taxon>
        <taxon>Stramenopiles</taxon>
        <taxon>Ochrophyta</taxon>
        <taxon>Bacillariophyta</taxon>
        <taxon>Bacillariophyceae</taxon>
        <taxon>Bacillariophycidae</taxon>
        <taxon>Naviculales</taxon>
        <taxon>Naviculaceae</taxon>
        <taxon>Seminavis</taxon>
    </lineage>
</organism>
<evidence type="ECO:0000313" key="3">
    <source>
        <dbReference type="Proteomes" id="UP001153069"/>
    </source>
</evidence>
<reference evidence="2" key="1">
    <citation type="submission" date="2020-06" db="EMBL/GenBank/DDBJ databases">
        <authorList>
            <consortium name="Plant Systems Biology data submission"/>
        </authorList>
    </citation>
    <scope>NUCLEOTIDE SEQUENCE</scope>
    <source>
        <strain evidence="2">D6</strain>
    </source>
</reference>
<name>A0A9N8H7Y0_9STRA</name>
<dbReference type="AlphaFoldDB" id="A0A9N8H7Y0"/>
<dbReference type="EMBL" id="CAICTM010000077">
    <property type="protein sequence ID" value="CAB9500203.1"/>
    <property type="molecule type" value="Genomic_DNA"/>
</dbReference>
<keyword evidence="3" id="KW-1185">Reference proteome</keyword>